<evidence type="ECO:0000313" key="11">
    <source>
        <dbReference type="EMBL" id="CAE7265466.1"/>
    </source>
</evidence>
<keyword evidence="6 7" id="KW-0067">ATP-binding</keyword>
<keyword evidence="12" id="KW-1185">Reference proteome</keyword>
<keyword evidence="4 7" id="KW-0547">Nucleotide-binding</keyword>
<dbReference type="FunFam" id="1.10.510.10:FF:000624">
    <property type="entry name" value="Mitogen-activated protein kinase"/>
    <property type="match status" value="1"/>
</dbReference>
<dbReference type="PROSITE" id="PS00108">
    <property type="entry name" value="PROTEIN_KINASE_ST"/>
    <property type="match status" value="1"/>
</dbReference>
<dbReference type="SMART" id="SM00220">
    <property type="entry name" value="S_TKc"/>
    <property type="match status" value="1"/>
</dbReference>
<organism evidence="11 12">
    <name type="scientific">Symbiodinium pilosum</name>
    <name type="common">Dinoflagellate</name>
    <dbReference type="NCBI Taxonomy" id="2952"/>
    <lineage>
        <taxon>Eukaryota</taxon>
        <taxon>Sar</taxon>
        <taxon>Alveolata</taxon>
        <taxon>Dinophyceae</taxon>
        <taxon>Suessiales</taxon>
        <taxon>Symbiodiniaceae</taxon>
        <taxon>Symbiodinium</taxon>
    </lineage>
</organism>
<dbReference type="GO" id="GO:0004674">
    <property type="term" value="F:protein serine/threonine kinase activity"/>
    <property type="evidence" value="ECO:0007669"/>
    <property type="project" value="UniProtKB-KW"/>
</dbReference>
<evidence type="ECO:0000256" key="6">
    <source>
        <dbReference type="ARBA" id="ARBA00022840"/>
    </source>
</evidence>
<dbReference type="AlphaFoldDB" id="A0A812MIC3"/>
<keyword evidence="2 8" id="KW-0723">Serine/threonine-protein kinase</keyword>
<keyword evidence="3" id="KW-0808">Transferase</keyword>
<dbReference type="Gene3D" id="3.30.200.20">
    <property type="entry name" value="Phosphorylase Kinase, domain 1"/>
    <property type="match status" value="1"/>
</dbReference>
<dbReference type="OrthoDB" id="272141at2759"/>
<dbReference type="InterPro" id="IPR008271">
    <property type="entry name" value="Ser/Thr_kinase_AS"/>
</dbReference>
<evidence type="ECO:0000256" key="2">
    <source>
        <dbReference type="ARBA" id="ARBA00022527"/>
    </source>
</evidence>
<reference evidence="11" key="1">
    <citation type="submission" date="2021-02" db="EMBL/GenBank/DDBJ databases">
        <authorList>
            <person name="Dougan E. K."/>
            <person name="Rhodes N."/>
            <person name="Thang M."/>
            <person name="Chan C."/>
        </authorList>
    </citation>
    <scope>NUCLEOTIDE SEQUENCE</scope>
</reference>
<keyword evidence="5" id="KW-0418">Kinase</keyword>
<dbReference type="InterPro" id="IPR039192">
    <property type="entry name" value="STKc_GSK3"/>
</dbReference>
<dbReference type="GO" id="GO:0030154">
    <property type="term" value="P:cell differentiation"/>
    <property type="evidence" value="ECO:0007669"/>
    <property type="project" value="TreeGrafter"/>
</dbReference>
<dbReference type="InterPro" id="IPR017441">
    <property type="entry name" value="Protein_kinase_ATP_BS"/>
</dbReference>
<feature type="region of interest" description="Disordered" evidence="9">
    <location>
        <begin position="1"/>
        <end position="23"/>
    </location>
</feature>
<dbReference type="EMBL" id="CAJNIZ010008224">
    <property type="protein sequence ID" value="CAE7265466.1"/>
    <property type="molecule type" value="Genomic_DNA"/>
</dbReference>
<evidence type="ECO:0000256" key="9">
    <source>
        <dbReference type="SAM" id="MobiDB-lite"/>
    </source>
</evidence>
<evidence type="ECO:0000256" key="1">
    <source>
        <dbReference type="ARBA" id="ARBA00005527"/>
    </source>
</evidence>
<proteinExistence type="inferred from homology"/>
<dbReference type="SUPFAM" id="SSF56112">
    <property type="entry name" value="Protein kinase-like (PK-like)"/>
    <property type="match status" value="1"/>
</dbReference>
<evidence type="ECO:0000256" key="5">
    <source>
        <dbReference type="ARBA" id="ARBA00022777"/>
    </source>
</evidence>
<dbReference type="PANTHER" id="PTHR24057:SF0">
    <property type="entry name" value="PROTEIN KINASE SHAGGY-RELATED"/>
    <property type="match status" value="1"/>
</dbReference>
<protein>
    <submittedName>
        <fullName evidence="11">MSK-3 protein</fullName>
    </submittedName>
</protein>
<dbReference type="CDD" id="cd14137">
    <property type="entry name" value="STKc_GSK3"/>
    <property type="match status" value="1"/>
</dbReference>
<evidence type="ECO:0000256" key="8">
    <source>
        <dbReference type="RuleBase" id="RU000304"/>
    </source>
</evidence>
<dbReference type="GO" id="GO:0007165">
    <property type="term" value="P:signal transduction"/>
    <property type="evidence" value="ECO:0007669"/>
    <property type="project" value="TreeGrafter"/>
</dbReference>
<evidence type="ECO:0000259" key="10">
    <source>
        <dbReference type="PROSITE" id="PS50011"/>
    </source>
</evidence>
<accession>A0A812MIC3</accession>
<dbReference type="Proteomes" id="UP000649617">
    <property type="component" value="Unassembled WGS sequence"/>
</dbReference>
<dbReference type="Gene3D" id="1.10.510.10">
    <property type="entry name" value="Transferase(Phosphotransferase) domain 1"/>
    <property type="match status" value="1"/>
</dbReference>
<evidence type="ECO:0000256" key="4">
    <source>
        <dbReference type="ARBA" id="ARBA00022741"/>
    </source>
</evidence>
<gene>
    <name evidence="11" type="primary">MSK-3</name>
    <name evidence="11" type="ORF">SPIL2461_LOCUS5716</name>
</gene>
<evidence type="ECO:0000256" key="3">
    <source>
        <dbReference type="ARBA" id="ARBA00022679"/>
    </source>
</evidence>
<dbReference type="GO" id="GO:0005634">
    <property type="term" value="C:nucleus"/>
    <property type="evidence" value="ECO:0007669"/>
    <property type="project" value="TreeGrafter"/>
</dbReference>
<dbReference type="GO" id="GO:0005524">
    <property type="term" value="F:ATP binding"/>
    <property type="evidence" value="ECO:0007669"/>
    <property type="project" value="UniProtKB-UniRule"/>
</dbReference>
<dbReference type="PANTHER" id="PTHR24057">
    <property type="entry name" value="GLYCOGEN SYNTHASE KINASE-3 ALPHA"/>
    <property type="match status" value="1"/>
</dbReference>
<dbReference type="InterPro" id="IPR050591">
    <property type="entry name" value="GSK-3"/>
</dbReference>
<evidence type="ECO:0000256" key="7">
    <source>
        <dbReference type="PROSITE-ProRule" id="PRU10141"/>
    </source>
</evidence>
<comment type="similarity">
    <text evidence="1">Belongs to the protein kinase superfamily. CMGC Ser/Thr protein kinase family. GSK-3 subfamily.</text>
</comment>
<dbReference type="PROSITE" id="PS50011">
    <property type="entry name" value="PROTEIN_KINASE_DOM"/>
    <property type="match status" value="1"/>
</dbReference>
<sequence length="442" mass="49259">MAGSEMLKASRKRKADEEPPELQTRTYTVQRVLGKGSFGVVYQAQVLETGETVAIKSIKMQDKDREVQILKELDGHPNIVTLHGAFLSDEVAASNGQSATRLNLVLEYLSDTLHRVIKHYNQTGKKMDAFYVKLYQFQLMRGLAFVHGRGIAHCDLKPQNLLLDGKSQTLKICDFGTAKRMIYGEQQRPYMVSRYYRAPELILGATSFTTAVDLWSAGCVFAELILGQPLFTGKDGIDQLVQIIKVLGTPSTQQLRAMNPNYPEYEFTPSVAPHSWEKVLRGWAPVHACDLVALMLTYDPVRASATVLLFGVCLGIEARLLDLRTASSLTSSSFASAVHFCGTFHGSCKHMQTLFHWASVFAAHRQSTAPSAASILFRASWWHCCQKCHISHHELSARSACCSCTCHLLRLRSAEKKEWLSCADKGIFCSDRFVCVCVHAMT</sequence>
<dbReference type="InterPro" id="IPR000719">
    <property type="entry name" value="Prot_kinase_dom"/>
</dbReference>
<feature type="domain" description="Protein kinase" evidence="10">
    <location>
        <begin position="27"/>
        <end position="320"/>
    </location>
</feature>
<dbReference type="GO" id="GO:0005737">
    <property type="term" value="C:cytoplasm"/>
    <property type="evidence" value="ECO:0007669"/>
    <property type="project" value="TreeGrafter"/>
</dbReference>
<comment type="caution">
    <text evidence="11">The sequence shown here is derived from an EMBL/GenBank/DDBJ whole genome shotgun (WGS) entry which is preliminary data.</text>
</comment>
<feature type="binding site" evidence="7">
    <location>
        <position position="56"/>
    </location>
    <ligand>
        <name>ATP</name>
        <dbReference type="ChEBI" id="CHEBI:30616"/>
    </ligand>
</feature>
<dbReference type="Pfam" id="PF00069">
    <property type="entry name" value="Pkinase"/>
    <property type="match status" value="1"/>
</dbReference>
<dbReference type="PROSITE" id="PS00107">
    <property type="entry name" value="PROTEIN_KINASE_ATP"/>
    <property type="match status" value="1"/>
</dbReference>
<dbReference type="InterPro" id="IPR011009">
    <property type="entry name" value="Kinase-like_dom_sf"/>
</dbReference>
<evidence type="ECO:0000313" key="12">
    <source>
        <dbReference type="Proteomes" id="UP000649617"/>
    </source>
</evidence>
<name>A0A812MIC3_SYMPI</name>